<reference evidence="1" key="2">
    <citation type="submission" date="2020-05" db="EMBL/GenBank/DDBJ databases">
        <authorList>
            <person name="Kim H.-S."/>
            <person name="Proctor R.H."/>
            <person name="Brown D.W."/>
        </authorList>
    </citation>
    <scope>NUCLEOTIDE SEQUENCE</scope>
    <source>
        <strain evidence="1">NRRL 22465</strain>
    </source>
</reference>
<evidence type="ECO:0000313" key="2">
    <source>
        <dbReference type="Proteomes" id="UP000635477"/>
    </source>
</evidence>
<evidence type="ECO:0008006" key="3">
    <source>
        <dbReference type="Google" id="ProtNLM"/>
    </source>
</evidence>
<accession>A0A8H4UB74</accession>
<organism evidence="1 2">
    <name type="scientific">Fusarium zealandicum</name>
    <dbReference type="NCBI Taxonomy" id="1053134"/>
    <lineage>
        <taxon>Eukaryota</taxon>
        <taxon>Fungi</taxon>
        <taxon>Dikarya</taxon>
        <taxon>Ascomycota</taxon>
        <taxon>Pezizomycotina</taxon>
        <taxon>Sordariomycetes</taxon>
        <taxon>Hypocreomycetidae</taxon>
        <taxon>Hypocreales</taxon>
        <taxon>Nectriaceae</taxon>
        <taxon>Fusarium</taxon>
        <taxon>Fusarium staphyleae species complex</taxon>
    </lineage>
</organism>
<proteinExistence type="predicted"/>
<comment type="caution">
    <text evidence="1">The sequence shown here is derived from an EMBL/GenBank/DDBJ whole genome shotgun (WGS) entry which is preliminary data.</text>
</comment>
<dbReference type="AlphaFoldDB" id="A0A8H4UB74"/>
<evidence type="ECO:0000313" key="1">
    <source>
        <dbReference type="EMBL" id="KAF4973177.1"/>
    </source>
</evidence>
<dbReference type="OrthoDB" id="2588098at2759"/>
<reference evidence="1" key="1">
    <citation type="journal article" date="2020" name="BMC Genomics">
        <title>Correction to: Identification and distribution of gene clusters required for synthesis of sphingolipid metabolism inhibitors in diverse species of the filamentous fungus Fusarium.</title>
        <authorList>
            <person name="Kim H.S."/>
            <person name="Lohmar J.M."/>
            <person name="Busman M."/>
            <person name="Brown D.W."/>
            <person name="Naumann T.A."/>
            <person name="Divon H.H."/>
            <person name="Lysoe E."/>
            <person name="Uhlig S."/>
            <person name="Proctor R.H."/>
        </authorList>
    </citation>
    <scope>NUCLEOTIDE SEQUENCE</scope>
    <source>
        <strain evidence="1">NRRL 22465</strain>
    </source>
</reference>
<gene>
    <name evidence="1" type="ORF">FZEAL_9394</name>
</gene>
<keyword evidence="2" id="KW-1185">Reference proteome</keyword>
<protein>
    <recommendedName>
        <fullName evidence="3">F-box domain-containing protein</fullName>
    </recommendedName>
</protein>
<dbReference type="EMBL" id="JABEYC010000870">
    <property type="protein sequence ID" value="KAF4973177.1"/>
    <property type="molecule type" value="Genomic_DNA"/>
</dbReference>
<name>A0A8H4UB74_9HYPO</name>
<sequence length="331" mass="37439">MGQYWHLLNIDKRCIVRNVGGLKLIEFIFSKSAEQLVGLLSNPYWLKFNISSNLVRESKKKSLGSLLTSLPQEIIDMIVSLLFDGRNHDDFICLSLTCTYFFRLLAGKVQEIIIEDTGPWVGDRLIFVGDYADGYPANIATPEEEAVWDKISPEYNNPLYEMDHQTAAEGPLAAVSSFTPEDPFIVWGDRLKLVRERLKEERESLECFDRLVQLLMHTPDKVEPAMRRAVLRNLDTHEYVRDEALANSRYAYSLGEAVVVFTTWTQDGSGLQDLSGEGEWAGHHFDISAMATVADEQWVDVSDVAIDKLEMASRGSRKNGGRRLEGPTWGC</sequence>
<dbReference type="Proteomes" id="UP000635477">
    <property type="component" value="Unassembled WGS sequence"/>
</dbReference>